<reference evidence="10 18" key="5">
    <citation type="journal article" date="2017" name="N. Engl. J. Med.">
        <title>Transmission of Extensively Drug-Resistant Tuberculosis in South Africa.</title>
        <authorList>
            <person name="Shah N.S."/>
            <person name="Auld S.C."/>
            <person name="Brust J.C."/>
            <person name="Mathema B."/>
            <person name="Ismail N."/>
            <person name="Moodley P."/>
            <person name="Mlisana K."/>
            <person name="Allana S."/>
            <person name="Campbell A."/>
            <person name="Mthiyane T."/>
            <person name="Morris N."/>
            <person name="Mpangase P."/>
            <person name="van der Meulen H."/>
            <person name="Omar S.V."/>
            <person name="Brown T.S."/>
            <person name="Narechania A."/>
            <person name="Shaskina E."/>
            <person name="Kapwata T."/>
            <person name="Kreiswirth B."/>
            <person name="Gandhi N.R."/>
        </authorList>
    </citation>
    <scope>NUCLEOTIDE SEQUENCE [LARGE SCALE GENOMIC DNA]</scope>
    <source>
        <strain evidence="10 18">32301_S10</strain>
    </source>
</reference>
<dbReference type="EMBL" id="CSAE01000077">
    <property type="protein sequence ID" value="COV28274.1"/>
    <property type="molecule type" value="Genomic_DNA"/>
</dbReference>
<evidence type="ECO:0000313" key="8">
    <source>
        <dbReference type="EMBL" id="MBP0683211.1"/>
    </source>
</evidence>
<reference evidence="6" key="2">
    <citation type="submission" date="2015-03" db="EMBL/GenBank/DDBJ databases">
        <authorList>
            <person name="Murphy D."/>
        </authorList>
    </citation>
    <scope>NUCLEOTIDE SEQUENCE [LARGE SCALE GENOMIC DNA]</scope>
    <source>
        <strain evidence="6">K00500041</strain>
    </source>
</reference>
<reference evidence="9 17" key="4">
    <citation type="submission" date="2016-04" db="EMBL/GenBank/DDBJ databases">
        <authorList>
            <person name="Bigi M."/>
            <person name="Bigi F."/>
            <person name="Soria M.A."/>
        </authorList>
    </citation>
    <scope>NUCLEOTIDE SEQUENCE [LARGE SCALE GENOMIC DNA]</scope>
    <source>
        <strain evidence="9 17">6548</strain>
    </source>
</reference>
<dbReference type="AlphaFoldDB" id="A0A045J166"/>
<evidence type="ECO:0000313" key="14">
    <source>
        <dbReference type="Proteomes" id="UP000048948"/>
    </source>
</evidence>
<dbReference type="Proteomes" id="UP000048948">
    <property type="component" value="Unassembled WGS sequence"/>
</dbReference>
<evidence type="ECO:0000313" key="13">
    <source>
        <dbReference type="Proteomes" id="UP000044938"/>
    </source>
</evidence>
<evidence type="ECO:0000313" key="9">
    <source>
        <dbReference type="EMBL" id="OMH59121.1"/>
    </source>
</evidence>
<dbReference type="Proteomes" id="UP000189452">
    <property type="component" value="Chromosome"/>
</dbReference>
<accession>A0A045J166</accession>
<dbReference type="EMBL" id="JAGIZI010000010">
    <property type="protein sequence ID" value="MBP0683211.1"/>
    <property type="molecule type" value="Genomic_DNA"/>
</dbReference>
<dbReference type="EMBL" id="QTBD01000141">
    <property type="protein sequence ID" value="REQ52672.1"/>
    <property type="molecule type" value="Genomic_DNA"/>
</dbReference>
<dbReference type="PATRIC" id="fig|1773.211.peg.1679"/>
<dbReference type="Proteomes" id="UP000044938">
    <property type="component" value="Unassembled WGS sequence"/>
</dbReference>
<reference evidence="12 13" key="1">
    <citation type="submission" date="2015-03" db="EMBL/GenBank/DDBJ databases">
        <authorList>
            <consortium name="Pathogen Informatics"/>
        </authorList>
    </citation>
    <scope>NUCLEOTIDE SEQUENCE [LARGE SCALE GENOMIC DNA]</scope>
    <source>
        <strain evidence="4 14">Bir 172</strain>
        <strain evidence="3 15">Bir 187</strain>
        <strain evidence="12">K00500041</strain>
        <strain evidence="7 13">M09401471</strain>
    </source>
</reference>
<evidence type="ECO:0000256" key="1">
    <source>
        <dbReference type="ARBA" id="ARBA00006763"/>
    </source>
</evidence>
<dbReference type="NCBIfam" id="TIGR00730">
    <property type="entry name" value="Rossman fold protein, TIGR00730 family"/>
    <property type="match status" value="1"/>
</dbReference>
<evidence type="ECO:0000313" key="20">
    <source>
        <dbReference type="Proteomes" id="UP000671119"/>
    </source>
</evidence>
<dbReference type="EMBL" id="LR027516">
    <property type="protein sequence ID" value="VCU49464.1"/>
    <property type="molecule type" value="Genomic_DNA"/>
</dbReference>
<dbReference type="EMBL" id="CSAJ01000956">
    <property type="protein sequence ID" value="COX41308.1"/>
    <property type="molecule type" value="Genomic_DNA"/>
</dbReference>
<evidence type="ECO:0000313" key="19">
    <source>
        <dbReference type="Proteomes" id="UP000300237"/>
    </source>
</evidence>
<dbReference type="Proteomes" id="UP000038802">
    <property type="component" value="Unassembled WGS sequence"/>
</dbReference>
<dbReference type="GeneID" id="45425175"/>
<evidence type="ECO:0000313" key="12">
    <source>
        <dbReference type="Proteomes" id="UP000038802"/>
    </source>
</evidence>
<dbReference type="EMBL" id="COPH01000012">
    <property type="protein sequence ID" value="CLW11990.1"/>
    <property type="molecule type" value="Genomic_DNA"/>
</dbReference>
<dbReference type="PANTHER" id="PTHR31223">
    <property type="entry name" value="LOG FAMILY PROTEIN YJL055W"/>
    <property type="match status" value="1"/>
</dbReference>
<evidence type="ECO:0000313" key="10">
    <source>
        <dbReference type="EMBL" id="REQ52672.1"/>
    </source>
</evidence>
<dbReference type="GO" id="GO:0009691">
    <property type="term" value="P:cytokinin biosynthetic process"/>
    <property type="evidence" value="ECO:0007669"/>
    <property type="project" value="UniProtKB-UniRule"/>
</dbReference>
<comment type="catalytic activity">
    <reaction evidence="2">
        <text>N(6)-(dimethylallyl)adenosine 5'-phosphate + H2O = N(6)-dimethylallyladenine + D-ribose 5-phosphate</text>
        <dbReference type="Rhea" id="RHEA:48560"/>
        <dbReference type="ChEBI" id="CHEBI:15377"/>
        <dbReference type="ChEBI" id="CHEBI:17660"/>
        <dbReference type="ChEBI" id="CHEBI:57526"/>
        <dbReference type="ChEBI" id="CHEBI:78346"/>
        <dbReference type="EC" id="3.2.2.n1"/>
    </reaction>
</comment>
<dbReference type="InterPro" id="IPR005269">
    <property type="entry name" value="LOG"/>
</dbReference>
<evidence type="ECO:0000313" key="6">
    <source>
        <dbReference type="EMBL" id="COV28274.1"/>
    </source>
</evidence>
<dbReference type="Pfam" id="PF03641">
    <property type="entry name" value="Lysine_decarbox"/>
    <property type="match status" value="1"/>
</dbReference>
<dbReference type="Proteomes" id="UP000256381">
    <property type="component" value="Unassembled WGS sequence"/>
</dbReference>
<dbReference type="Proteomes" id="UP000050139">
    <property type="component" value="Unassembled WGS sequence"/>
</dbReference>
<protein>
    <recommendedName>
        <fullName evidence="2">Cytokinin riboside 5'-monophosphate phosphoribohydrolase</fullName>
        <ecNumber evidence="2">3.2.2.n1</ecNumber>
    </recommendedName>
</protein>
<dbReference type="EC" id="3.2.2.n1" evidence="2"/>
<evidence type="ECO:0000313" key="15">
    <source>
        <dbReference type="Proteomes" id="UP000049023"/>
    </source>
</evidence>
<proteinExistence type="inferred from homology"/>
<reference evidence="11 19" key="8">
    <citation type="submission" date="2018-08" db="EMBL/GenBank/DDBJ databases">
        <authorList>
            <person name="Fokvardsen B D."/>
            <person name="Norman A."/>
        </authorList>
    </citation>
    <scope>NUCLEOTIDE SEQUENCE [LARGE SCALE GENOMIC DNA]</scope>
    <source>
        <strain evidence="11 19">DKC2</strain>
    </source>
</reference>
<evidence type="ECO:0000313" key="17">
    <source>
        <dbReference type="Proteomes" id="UP000189452"/>
    </source>
</evidence>
<comment type="catalytic activity">
    <reaction evidence="2">
        <text>9-ribosyl-trans-zeatin 5'-phosphate + H2O = trans-zeatin + D-ribose 5-phosphate</text>
        <dbReference type="Rhea" id="RHEA:48564"/>
        <dbReference type="ChEBI" id="CHEBI:15377"/>
        <dbReference type="ChEBI" id="CHEBI:16522"/>
        <dbReference type="ChEBI" id="CHEBI:78346"/>
        <dbReference type="ChEBI" id="CHEBI:87947"/>
        <dbReference type="EC" id="3.2.2.n1"/>
    </reaction>
</comment>
<dbReference type="EMBL" id="CNGE01000411">
    <property type="protein sequence ID" value="CKS69801.1"/>
    <property type="molecule type" value="Genomic_DNA"/>
</dbReference>
<dbReference type="Proteomes" id="UP000671119">
    <property type="component" value="Unassembled WGS sequence"/>
</dbReference>
<dbReference type="Proteomes" id="UP000300237">
    <property type="component" value="Chromosome"/>
</dbReference>
<reference evidence="9 17" key="6">
    <citation type="submission" date="2017-02" db="EMBL/GenBank/DDBJ databases">
        <title>Protein polymorphisms may explain contrasting epidemiological fitness of two variants of a multidrug-resistant Mycobacterium tuberculosis strain.</title>
        <authorList>
            <person name="Bigi M.M."/>
            <person name="Lopez B."/>
            <person name="Blanco F.C."/>
            <person name="Sasiain M.C."/>
            <person name="De La Barrera S."/>
            <person name="Ritacco V."/>
            <person name="Bigi F."/>
            <person name="Soria M.A."/>
        </authorList>
    </citation>
    <scope>NUCLEOTIDE SEQUENCE [LARGE SCALE GENOMIC DNA]</scope>
    <source>
        <strain evidence="9 17">6548</strain>
    </source>
</reference>
<dbReference type="OMA" id="HQKPIGL"/>
<comment type="similarity">
    <text evidence="1 2">Belongs to the LOG family.</text>
</comment>
<dbReference type="GO" id="GO:0005829">
    <property type="term" value="C:cytosol"/>
    <property type="evidence" value="ECO:0007669"/>
    <property type="project" value="TreeGrafter"/>
</dbReference>
<dbReference type="RefSeq" id="WP_003898770.1">
    <property type="nucleotide sequence ID" value="NZ_AP017901.1"/>
</dbReference>
<dbReference type="Proteomes" id="UP000049023">
    <property type="component" value="Unassembled WGS sequence"/>
</dbReference>
<sequence>MSAKIDITGDWTVAVYCAASPTHAELLELAAEVGAAIAGRGWTLVWGGGHVSAMGAVASAARACGGWTVGVIPKMLVYRELADHDADELIVTDTMWERKQIMEDRSDAFIVLPGGVGTLDELFDAWTDGYLGTHDKPIVMVDPWGHFDGLRAWLNGLLDTGYVSPTAMERLVVVDNVKDALRACAPS</sequence>
<gene>
    <name evidence="5" type="primary">yvdD</name>
    <name evidence="9" type="synonym">fas6</name>
    <name evidence="9" type="ORF">A4S10_01284</name>
    <name evidence="11" type="ORF">DKC2_1286</name>
    <name evidence="10" type="ORF">DSJ38_09695</name>
    <name evidence="6" type="ORF">ERS007703_01029</name>
    <name evidence="7" type="ORF">ERS007720_04465</name>
    <name evidence="4" type="ORF">ERS027646_02317</name>
    <name evidence="3" type="ORF">ERS027661_02284</name>
    <name evidence="5" type="ORF">ERS094118_01942</name>
    <name evidence="8" type="ORF">J8J21_08765</name>
</gene>
<reference evidence="8 20" key="9">
    <citation type="submission" date="2021-03" db="EMBL/GenBank/DDBJ databases">
        <title>Whole Genome Sequencing of Mycobacterium tuberculosis clinical isolates from Arunachal Pradesh, India.</title>
        <authorList>
            <person name="Singh S."/>
            <person name="Mudliar S.R."/>
            <person name="Kulsum U."/>
            <person name="Rufai S.B."/>
            <person name="Singh P.K."/>
            <person name="Umpo M."/>
            <person name="Nyori M."/>
        </authorList>
    </citation>
    <scope>NUCLEOTIDE SEQUENCE [LARGE SCALE GENOMIC DNA]</scope>
    <source>
        <strain evidence="8 20">OMICS/BPL/0142/20/SP</strain>
    </source>
</reference>
<dbReference type="EMBL" id="LWDQ01000001">
    <property type="protein sequence ID" value="OMH59121.1"/>
    <property type="molecule type" value="Genomic_DNA"/>
</dbReference>
<dbReference type="InterPro" id="IPR031100">
    <property type="entry name" value="LOG_fam"/>
</dbReference>
<evidence type="ECO:0000313" key="11">
    <source>
        <dbReference type="EMBL" id="VCU49464.1"/>
    </source>
</evidence>
<dbReference type="Gene3D" id="3.40.50.450">
    <property type="match status" value="1"/>
</dbReference>
<name>A0A045J166_MYCTX</name>
<reference evidence="5 16" key="3">
    <citation type="submission" date="2015-03" db="EMBL/GenBank/DDBJ databases">
        <authorList>
            <consortium name="Pathogen Informatics"/>
            <person name="Murphy D."/>
        </authorList>
    </citation>
    <scope>NUCLEOTIDE SEQUENCE [LARGE SCALE GENOMIC DNA]</scope>
    <source>
        <strain evidence="5 16">0268S</strain>
    </source>
</reference>
<dbReference type="EMBL" id="CNFU01000466">
    <property type="protein sequence ID" value="CKR89259.1"/>
    <property type="molecule type" value="Genomic_DNA"/>
</dbReference>
<evidence type="ECO:0000256" key="2">
    <source>
        <dbReference type="RuleBase" id="RU363015"/>
    </source>
</evidence>
<keyword evidence="2" id="KW-0203">Cytokinin biosynthesis</keyword>
<dbReference type="PANTHER" id="PTHR31223:SF70">
    <property type="entry name" value="LOG FAMILY PROTEIN YJL055W"/>
    <property type="match status" value="1"/>
</dbReference>
<evidence type="ECO:0000313" key="18">
    <source>
        <dbReference type="Proteomes" id="UP000256381"/>
    </source>
</evidence>
<dbReference type="STRING" id="115862.BBG46_06475"/>
<evidence type="ECO:0000313" key="16">
    <source>
        <dbReference type="Proteomes" id="UP000050139"/>
    </source>
</evidence>
<dbReference type="GO" id="GO:0016799">
    <property type="term" value="F:hydrolase activity, hydrolyzing N-glycosyl compounds"/>
    <property type="evidence" value="ECO:0007669"/>
    <property type="project" value="TreeGrafter"/>
</dbReference>
<dbReference type="SMR" id="A0A045J166"/>
<keyword evidence="2" id="KW-0378">Hydrolase</keyword>
<reference evidence="10" key="7">
    <citation type="submission" date="2018-07" db="EMBL/GenBank/DDBJ databases">
        <authorList>
            <person name="Shah S."/>
            <person name="Brown T."/>
            <person name="Auld S."/>
            <person name="Bratton K."/>
            <person name="Narechania A."/>
            <person name="Mathema B."/>
            <person name="Gandhi N."/>
        </authorList>
    </citation>
    <scope>NUCLEOTIDE SEQUENCE</scope>
    <source>
        <strain evidence="10">32301_S10</strain>
    </source>
</reference>
<evidence type="ECO:0000313" key="3">
    <source>
        <dbReference type="EMBL" id="CKR89259.1"/>
    </source>
</evidence>
<dbReference type="SUPFAM" id="SSF102405">
    <property type="entry name" value="MCP/YpsA-like"/>
    <property type="match status" value="1"/>
</dbReference>
<evidence type="ECO:0000313" key="7">
    <source>
        <dbReference type="EMBL" id="COX41308.1"/>
    </source>
</evidence>
<organism evidence="5 16">
    <name type="scientific">Mycobacterium tuberculosis</name>
    <dbReference type="NCBI Taxonomy" id="1773"/>
    <lineage>
        <taxon>Bacteria</taxon>
        <taxon>Bacillati</taxon>
        <taxon>Actinomycetota</taxon>
        <taxon>Actinomycetes</taxon>
        <taxon>Mycobacteriales</taxon>
        <taxon>Mycobacteriaceae</taxon>
        <taxon>Mycobacterium</taxon>
        <taxon>Mycobacterium tuberculosis complex</taxon>
    </lineage>
</organism>
<evidence type="ECO:0000313" key="4">
    <source>
        <dbReference type="EMBL" id="CKS69801.1"/>
    </source>
</evidence>
<evidence type="ECO:0000313" key="5">
    <source>
        <dbReference type="EMBL" id="CLW11990.1"/>
    </source>
</evidence>